<keyword evidence="1" id="KW-0472">Membrane</keyword>
<dbReference type="EMBL" id="AWUE01005047">
    <property type="protein sequence ID" value="OMP13141.1"/>
    <property type="molecule type" value="Genomic_DNA"/>
</dbReference>
<keyword evidence="1" id="KW-0812">Transmembrane</keyword>
<feature type="transmembrane region" description="Helical" evidence="1">
    <location>
        <begin position="112"/>
        <end position="130"/>
    </location>
</feature>
<feature type="domain" description="Reverse transcriptase zinc-binding" evidence="2">
    <location>
        <begin position="13"/>
        <end position="78"/>
    </location>
</feature>
<dbReference type="AlphaFoldDB" id="A0A1R3L1E0"/>
<comment type="caution">
    <text evidence="3">The sequence shown here is derived from an EMBL/GenBank/DDBJ whole genome shotgun (WGS) entry which is preliminary data.</text>
</comment>
<keyword evidence="1" id="KW-1133">Transmembrane helix</keyword>
<organism evidence="3 4">
    <name type="scientific">Corchorus olitorius</name>
    <dbReference type="NCBI Taxonomy" id="93759"/>
    <lineage>
        <taxon>Eukaryota</taxon>
        <taxon>Viridiplantae</taxon>
        <taxon>Streptophyta</taxon>
        <taxon>Embryophyta</taxon>
        <taxon>Tracheophyta</taxon>
        <taxon>Spermatophyta</taxon>
        <taxon>Magnoliopsida</taxon>
        <taxon>eudicotyledons</taxon>
        <taxon>Gunneridae</taxon>
        <taxon>Pentapetalae</taxon>
        <taxon>rosids</taxon>
        <taxon>malvids</taxon>
        <taxon>Malvales</taxon>
        <taxon>Malvaceae</taxon>
        <taxon>Grewioideae</taxon>
        <taxon>Apeibeae</taxon>
        <taxon>Corchorus</taxon>
    </lineage>
</organism>
<name>A0A1R3L1E0_9ROSI</name>
<gene>
    <name evidence="3" type="ORF">COLO4_02206</name>
</gene>
<dbReference type="OrthoDB" id="1000395at2759"/>
<dbReference type="InterPro" id="IPR026960">
    <property type="entry name" value="RVT-Znf"/>
</dbReference>
<evidence type="ECO:0000256" key="1">
    <source>
        <dbReference type="SAM" id="Phobius"/>
    </source>
</evidence>
<evidence type="ECO:0000313" key="4">
    <source>
        <dbReference type="Proteomes" id="UP000187203"/>
    </source>
</evidence>
<protein>
    <recommendedName>
        <fullName evidence="2">Reverse transcriptase zinc-binding domain-containing protein</fullName>
    </recommendedName>
</protein>
<sequence>MNSKLGNEGPNLVWIWRLRCPMRVRFILSLDSGFIQEKLNTKTVRKGISTDDICSLCGNVAETTDHLFRSCSFYVMVWRRVGGLRLNAQFIRLLILEWVQAYGLNYGSTSDGIPLGVLFVMIIWGLSWAASKARKVVREPPWVRWIPPEENCFALNTDGAVKSSGMASSVGLIRDSRGC</sequence>
<evidence type="ECO:0000313" key="3">
    <source>
        <dbReference type="EMBL" id="OMP13141.1"/>
    </source>
</evidence>
<evidence type="ECO:0000259" key="2">
    <source>
        <dbReference type="Pfam" id="PF13966"/>
    </source>
</evidence>
<accession>A0A1R3L1E0</accession>
<dbReference type="Proteomes" id="UP000187203">
    <property type="component" value="Unassembled WGS sequence"/>
</dbReference>
<keyword evidence="4" id="KW-1185">Reference proteome</keyword>
<dbReference type="Pfam" id="PF13966">
    <property type="entry name" value="zf-RVT"/>
    <property type="match status" value="1"/>
</dbReference>
<proteinExistence type="predicted"/>
<reference evidence="4" key="1">
    <citation type="submission" date="2013-09" db="EMBL/GenBank/DDBJ databases">
        <title>Corchorus olitorius genome sequencing.</title>
        <authorList>
            <person name="Alam M."/>
            <person name="Haque M.S."/>
            <person name="Islam M.S."/>
            <person name="Emdad E.M."/>
            <person name="Islam M.M."/>
            <person name="Ahmed B."/>
            <person name="Halim A."/>
            <person name="Hossen Q.M.M."/>
            <person name="Hossain M.Z."/>
            <person name="Ahmed R."/>
            <person name="Khan M.M."/>
            <person name="Islam R."/>
            <person name="Rashid M.M."/>
            <person name="Khan S.A."/>
            <person name="Rahman M.S."/>
            <person name="Alam M."/>
            <person name="Yahiya A.S."/>
            <person name="Khan M.S."/>
            <person name="Azam M.S."/>
            <person name="Haque T."/>
            <person name="Lashkar M.Z.H."/>
            <person name="Akhand A.I."/>
            <person name="Morshed G."/>
            <person name="Roy S."/>
            <person name="Uddin K.S."/>
            <person name="Rabeya T."/>
            <person name="Hossain A.S."/>
            <person name="Chowdhury A."/>
            <person name="Snigdha A.R."/>
            <person name="Mortoza M.S."/>
            <person name="Matin S.A."/>
            <person name="Hoque S.M.E."/>
            <person name="Islam M.K."/>
            <person name="Roy D.K."/>
            <person name="Haider R."/>
            <person name="Moosa M.M."/>
            <person name="Elias S.M."/>
            <person name="Hasan A.M."/>
            <person name="Jahan S."/>
            <person name="Shafiuddin M."/>
            <person name="Mahmood N."/>
            <person name="Shommy N.S."/>
        </authorList>
    </citation>
    <scope>NUCLEOTIDE SEQUENCE [LARGE SCALE GENOMIC DNA]</scope>
    <source>
        <strain evidence="4">cv. O-4</strain>
    </source>
</reference>